<protein>
    <submittedName>
        <fullName evidence="1">Uncharacterized protein</fullName>
    </submittedName>
</protein>
<dbReference type="EMBL" id="FLUQ01000004">
    <property type="protein sequence ID" value="SBW08217.1"/>
    <property type="molecule type" value="Genomic_DNA"/>
</dbReference>
<reference evidence="1" key="1">
    <citation type="submission" date="2016-04" db="EMBL/GenBank/DDBJ databases">
        <authorList>
            <person name="Evans L.H."/>
            <person name="Alamgir A."/>
            <person name="Owens N."/>
            <person name="Weber N.D."/>
            <person name="Virtaneva K."/>
            <person name="Barbian K."/>
            <person name="Babar A."/>
            <person name="Rosenke K."/>
        </authorList>
    </citation>
    <scope>NUCLEOTIDE SEQUENCE</scope>
    <source>
        <strain evidence="1">86</strain>
    </source>
</reference>
<sequence length="233" mass="25816">MKRGILFVLGVIISVVWISSALAAEPRLIASDEREKAYLYVIGENQFSVKFKDVSGVFTWEIDPRADAPKLRVFDYDQDGEKEIAVSLCIGTGTGLDIDALHIVKLQDGKLVSYTYTEEEYTKRIKDAVAFKVARENSRLIAEFSSGRDSIRIDVTKSLNDYSPKDSEMRLECGDVVSFSPKTDGTIVLRAALGTKVSDTYTPDYYADLTANVVFTDGTFSLSNIRIVASPLL</sequence>
<evidence type="ECO:0000313" key="1">
    <source>
        <dbReference type="EMBL" id="SBW08217.1"/>
    </source>
</evidence>
<accession>A0A212K9A0</accession>
<name>A0A212K9A0_9DELT</name>
<organism evidence="1">
    <name type="scientific">uncultured delta proteobacterium</name>
    <dbReference type="NCBI Taxonomy" id="34034"/>
    <lineage>
        <taxon>Bacteria</taxon>
        <taxon>Deltaproteobacteria</taxon>
        <taxon>environmental samples</taxon>
    </lineage>
</organism>
<proteinExistence type="predicted"/>
<gene>
    <name evidence="1" type="ORF">KL86DPRO_40046</name>
</gene>
<dbReference type="AlphaFoldDB" id="A0A212K9A0"/>